<evidence type="ECO:0000313" key="3">
    <source>
        <dbReference type="Proteomes" id="UP000547879"/>
    </source>
</evidence>
<dbReference type="Proteomes" id="UP000547879">
    <property type="component" value="Unassembled WGS sequence"/>
</dbReference>
<sequence length="160" mass="17923">MNDFDEQTVLDIQQADQSDLPALIELYQHLAEGDEKPHLELAHGVFERFRAYSGSMIVIGLADGVLATSCTLVVIPNLTRGGRSYGLIENVVTHRSFRNRGFGKQILQHAADAAWKANCYKVMLMTGSKRREVLDFYLAAGFEQSKTGFQMRRLAARTET</sequence>
<dbReference type="CDD" id="cd04301">
    <property type="entry name" value="NAT_SF"/>
    <property type="match status" value="1"/>
</dbReference>
<name>A0A7X0CY77_9HYPH</name>
<comment type="caution">
    <text evidence="2">The sequence shown here is derived from an EMBL/GenBank/DDBJ whole genome shotgun (WGS) entry which is preliminary data.</text>
</comment>
<evidence type="ECO:0000313" key="2">
    <source>
        <dbReference type="EMBL" id="MBB6160992.1"/>
    </source>
</evidence>
<dbReference type="Gene3D" id="3.40.630.30">
    <property type="match status" value="1"/>
</dbReference>
<dbReference type="GO" id="GO:0004343">
    <property type="term" value="F:glucosamine 6-phosphate N-acetyltransferase activity"/>
    <property type="evidence" value="ECO:0007669"/>
    <property type="project" value="TreeGrafter"/>
</dbReference>
<dbReference type="RefSeq" id="WP_244654283.1">
    <property type="nucleotide sequence ID" value="NZ_BMHW01000001.1"/>
</dbReference>
<gene>
    <name evidence="2" type="ORF">HNQ72_000789</name>
</gene>
<dbReference type="SUPFAM" id="SSF55729">
    <property type="entry name" value="Acyl-CoA N-acyltransferases (Nat)"/>
    <property type="match status" value="1"/>
</dbReference>
<dbReference type="PROSITE" id="PS51186">
    <property type="entry name" value="GNAT"/>
    <property type="match status" value="1"/>
</dbReference>
<evidence type="ECO:0000259" key="1">
    <source>
        <dbReference type="PROSITE" id="PS51186"/>
    </source>
</evidence>
<reference evidence="2 3" key="1">
    <citation type="submission" date="2020-08" db="EMBL/GenBank/DDBJ databases">
        <title>Genomic Encyclopedia of Type Strains, Phase IV (KMG-IV): sequencing the most valuable type-strain genomes for metagenomic binning, comparative biology and taxonomic classification.</title>
        <authorList>
            <person name="Goeker M."/>
        </authorList>
    </citation>
    <scope>NUCLEOTIDE SEQUENCE [LARGE SCALE GENOMIC DNA]</scope>
    <source>
        <strain evidence="2 3">DSM 100734</strain>
    </source>
</reference>
<dbReference type="InterPro" id="IPR000182">
    <property type="entry name" value="GNAT_dom"/>
</dbReference>
<dbReference type="PANTHER" id="PTHR13355:SF11">
    <property type="entry name" value="GLUCOSAMINE 6-PHOSPHATE N-ACETYLTRANSFERASE"/>
    <property type="match status" value="1"/>
</dbReference>
<keyword evidence="3" id="KW-1185">Reference proteome</keyword>
<dbReference type="AlphaFoldDB" id="A0A7X0CY77"/>
<dbReference type="InterPro" id="IPR016181">
    <property type="entry name" value="Acyl_CoA_acyltransferase"/>
</dbReference>
<keyword evidence="2" id="KW-0808">Transferase</keyword>
<dbReference type="InterPro" id="IPR039143">
    <property type="entry name" value="GNPNAT1-like"/>
</dbReference>
<dbReference type="EMBL" id="JACHEG010000001">
    <property type="protein sequence ID" value="MBB6160992.1"/>
    <property type="molecule type" value="Genomic_DNA"/>
</dbReference>
<dbReference type="Pfam" id="PF00583">
    <property type="entry name" value="Acetyltransf_1"/>
    <property type="match status" value="1"/>
</dbReference>
<organism evidence="2 3">
    <name type="scientific">Rhizobium wenxiniae</name>
    <dbReference type="NCBI Taxonomy" id="1737357"/>
    <lineage>
        <taxon>Bacteria</taxon>
        <taxon>Pseudomonadati</taxon>
        <taxon>Pseudomonadota</taxon>
        <taxon>Alphaproteobacteria</taxon>
        <taxon>Hyphomicrobiales</taxon>
        <taxon>Rhizobiaceae</taxon>
        <taxon>Rhizobium/Agrobacterium group</taxon>
        <taxon>Rhizobium</taxon>
    </lineage>
</organism>
<dbReference type="PANTHER" id="PTHR13355">
    <property type="entry name" value="GLUCOSAMINE 6-PHOSPHATE N-ACETYLTRANSFERASE"/>
    <property type="match status" value="1"/>
</dbReference>
<accession>A0A7X0CY77</accession>
<feature type="domain" description="N-acetyltransferase" evidence="1">
    <location>
        <begin position="10"/>
        <end position="160"/>
    </location>
</feature>
<proteinExistence type="predicted"/>
<protein>
    <submittedName>
        <fullName evidence="2">GNAT superfamily N-acetyltransferase</fullName>
    </submittedName>
</protein>